<dbReference type="EMBL" id="NIXT01000738">
    <property type="protein sequence ID" value="OXE32285.1"/>
    <property type="molecule type" value="Genomic_DNA"/>
</dbReference>
<dbReference type="PANTHER" id="PTHR14119:SF3">
    <property type="entry name" value="ISOCHORISMATASE DOMAIN-CONTAINING PROTEIN 2"/>
    <property type="match status" value="1"/>
</dbReference>
<dbReference type="Gene3D" id="3.40.50.850">
    <property type="entry name" value="Isochorismatase-like"/>
    <property type="match status" value="1"/>
</dbReference>
<dbReference type="AlphaFoldDB" id="A0A227BGH5"/>
<dbReference type="CDD" id="cd01012">
    <property type="entry name" value="YcaC_related"/>
    <property type="match status" value="1"/>
</dbReference>
<organism evidence="2 3">
    <name type="scientific">Vibrio parahaemolyticus</name>
    <dbReference type="NCBI Taxonomy" id="670"/>
    <lineage>
        <taxon>Bacteria</taxon>
        <taxon>Pseudomonadati</taxon>
        <taxon>Pseudomonadota</taxon>
        <taxon>Gammaproteobacteria</taxon>
        <taxon>Vibrionales</taxon>
        <taxon>Vibrionaceae</taxon>
        <taxon>Vibrio</taxon>
    </lineage>
</organism>
<gene>
    <name evidence="2" type="ORF">CA163_13475</name>
</gene>
<dbReference type="Proteomes" id="UP000214596">
    <property type="component" value="Unassembled WGS sequence"/>
</dbReference>
<dbReference type="OrthoDB" id="9796958at2"/>
<comment type="caution">
    <text evidence="2">The sequence shown here is derived from an EMBL/GenBank/DDBJ whole genome shotgun (WGS) entry which is preliminary data.</text>
</comment>
<dbReference type="InterPro" id="IPR050993">
    <property type="entry name" value="Isochorismatase_domain"/>
</dbReference>
<protein>
    <submittedName>
        <fullName evidence="2">Hydrolase</fullName>
    </submittedName>
</protein>
<keyword evidence="2" id="KW-0378">Hydrolase</keyword>
<dbReference type="GO" id="GO:0016787">
    <property type="term" value="F:hydrolase activity"/>
    <property type="evidence" value="ECO:0007669"/>
    <property type="project" value="UniProtKB-KW"/>
</dbReference>
<name>A0A227BGH5_VIBPH</name>
<proteinExistence type="predicted"/>
<sequence>MEMLSKGNTGLIVVDVQGKLATLMHESDALIENITKLVKGAKALDLPILWLEQNPERLGPTAEPIREVLESTHLPITKYTFDGCKEATFKVAVENAKVDTWLVCGIESHICVYQTAVSLRQSGYRVELVTDCVSSRTAANKALALAKLTANGVVLTGLEMCLYEMVEDCRAPEFKEILALIK</sequence>
<accession>A0A227BGH5</accession>
<evidence type="ECO:0000313" key="3">
    <source>
        <dbReference type="Proteomes" id="UP000214596"/>
    </source>
</evidence>
<evidence type="ECO:0000313" key="2">
    <source>
        <dbReference type="EMBL" id="OXE32285.1"/>
    </source>
</evidence>
<feature type="domain" description="Isochorismatase-like" evidence="1">
    <location>
        <begin position="10"/>
        <end position="157"/>
    </location>
</feature>
<dbReference type="STRING" id="670.ACZ92_18170"/>
<dbReference type="PANTHER" id="PTHR14119">
    <property type="entry name" value="HYDROLASE"/>
    <property type="match status" value="1"/>
</dbReference>
<dbReference type="SUPFAM" id="SSF52499">
    <property type="entry name" value="Isochorismatase-like hydrolases"/>
    <property type="match status" value="1"/>
</dbReference>
<evidence type="ECO:0000259" key="1">
    <source>
        <dbReference type="Pfam" id="PF00857"/>
    </source>
</evidence>
<reference evidence="2 3" key="1">
    <citation type="journal article" date="2017" name="Appl. Environ. Microbiol.">
        <title>Parallel evolution of two clades of a major Atlantic endemic Vibrio parahaemolyticus pathogen lineage by independent acquisition of related pathogenicity islands.</title>
        <authorList>
            <person name="Xu F."/>
            <person name="Gonzalez-Escalona N."/>
            <person name="Drees K.P."/>
            <person name="Sebra R.P."/>
            <person name="Cooper V.S."/>
            <person name="Jones S.H."/>
            <person name="Whistler C.A."/>
        </authorList>
    </citation>
    <scope>NUCLEOTIDE SEQUENCE [LARGE SCALE GENOMIC DNA]</scope>
    <source>
        <strain evidence="2 3">MAVP-3</strain>
    </source>
</reference>
<dbReference type="InterPro" id="IPR000868">
    <property type="entry name" value="Isochorismatase-like_dom"/>
</dbReference>
<dbReference type="Pfam" id="PF00857">
    <property type="entry name" value="Isochorismatase"/>
    <property type="match status" value="1"/>
</dbReference>
<dbReference type="OMA" id="HVCVFQT"/>
<dbReference type="InterPro" id="IPR036380">
    <property type="entry name" value="Isochorismatase-like_sf"/>
</dbReference>